<dbReference type="AlphaFoldDB" id="A0A366ICM3"/>
<dbReference type="Pfam" id="PF02720">
    <property type="entry name" value="DUF222"/>
    <property type="match status" value="1"/>
</dbReference>
<evidence type="ECO:0000313" key="5">
    <source>
        <dbReference type="Proteomes" id="UP000253509"/>
    </source>
</evidence>
<dbReference type="GO" id="GO:0003676">
    <property type="term" value="F:nucleic acid binding"/>
    <property type="evidence" value="ECO:0007669"/>
    <property type="project" value="InterPro"/>
</dbReference>
<dbReference type="SMART" id="SM00507">
    <property type="entry name" value="HNHc"/>
    <property type="match status" value="1"/>
</dbReference>
<dbReference type="InterPro" id="IPR002711">
    <property type="entry name" value="HNH"/>
</dbReference>
<dbReference type="Proteomes" id="UP000253509">
    <property type="component" value="Unassembled WGS sequence"/>
</dbReference>
<dbReference type="GO" id="GO:0004519">
    <property type="term" value="F:endonuclease activity"/>
    <property type="evidence" value="ECO:0007669"/>
    <property type="project" value="InterPro"/>
</dbReference>
<keyword evidence="5" id="KW-1185">Reference proteome</keyword>
<feature type="compositionally biased region" description="Polar residues" evidence="2">
    <location>
        <begin position="317"/>
        <end position="329"/>
    </location>
</feature>
<evidence type="ECO:0000256" key="2">
    <source>
        <dbReference type="SAM" id="MobiDB-lite"/>
    </source>
</evidence>
<gene>
    <name evidence="4" type="ORF">DFO65_1172</name>
</gene>
<name>A0A366ICM3_9MICO</name>
<dbReference type="GO" id="GO:0008270">
    <property type="term" value="F:zinc ion binding"/>
    <property type="evidence" value="ECO:0007669"/>
    <property type="project" value="InterPro"/>
</dbReference>
<feature type="domain" description="HNH nuclease" evidence="3">
    <location>
        <begin position="448"/>
        <end position="500"/>
    </location>
</feature>
<dbReference type="InterPro" id="IPR003615">
    <property type="entry name" value="HNH_nuc"/>
</dbReference>
<accession>A0A366ICM3</accession>
<comment type="similarity">
    <text evidence="1">Belongs to the Rv1128c/1148c/1588c/1702c/1945/3466 family.</text>
</comment>
<feature type="region of interest" description="Disordered" evidence="2">
    <location>
        <begin position="293"/>
        <end position="334"/>
    </location>
</feature>
<organism evidence="4 5">
    <name type="scientific">Brevibacterium celere</name>
    <dbReference type="NCBI Taxonomy" id="225845"/>
    <lineage>
        <taxon>Bacteria</taxon>
        <taxon>Bacillati</taxon>
        <taxon>Actinomycetota</taxon>
        <taxon>Actinomycetes</taxon>
        <taxon>Micrococcales</taxon>
        <taxon>Brevibacteriaceae</taxon>
        <taxon>Brevibacterium</taxon>
    </lineage>
</organism>
<dbReference type="Pfam" id="PF01844">
    <property type="entry name" value="HNH"/>
    <property type="match status" value="1"/>
</dbReference>
<comment type="caution">
    <text evidence="4">The sequence shown here is derived from an EMBL/GenBank/DDBJ whole genome shotgun (WGS) entry which is preliminary data.</text>
</comment>
<protein>
    <submittedName>
        <fullName evidence="4">Uncharacterized protein DUF222</fullName>
    </submittedName>
</protein>
<proteinExistence type="inferred from homology"/>
<reference evidence="4 5" key="1">
    <citation type="submission" date="2018-06" db="EMBL/GenBank/DDBJ databases">
        <title>Freshwater and sediment microbial communities from various areas in North America, analyzing microbe dynamics in response to fracking.</title>
        <authorList>
            <person name="Lamendella R."/>
        </authorList>
    </citation>
    <scope>NUCLEOTIDE SEQUENCE [LARGE SCALE GENOMIC DNA]</scope>
    <source>
        <strain evidence="4 5">3b_TX</strain>
    </source>
</reference>
<evidence type="ECO:0000256" key="1">
    <source>
        <dbReference type="ARBA" id="ARBA00023450"/>
    </source>
</evidence>
<dbReference type="EMBL" id="QNSB01000017">
    <property type="protein sequence ID" value="RBP68578.1"/>
    <property type="molecule type" value="Genomic_DNA"/>
</dbReference>
<sequence>MGPDEAVLVVDGIETATRILESLSALALAVFERCGTPTDFGAKSTRDLVQNRLQLTGTEAARRTELAKNLGNRVGLSGQSVEPLCPAVAEGLHSGVLSAGQAAVIGECLEKLPSRFGPEVRAETERILVEHAPQVRVADLRVIFKRILDEIDPDGQEPKDPQDRSMYRVNLRSRKDGDWDLTGLLDPITGGVLHGLLTSRIQSAAERDAAASGPAAGASARADGTAAGDSAAAAMVGAGDSAGTEGARVIGATAGAADANNAPADSADRSAQEMFEIFDAVLSGDRYDAPLLPVGTAFGTESGPRGTDSRTRGTESGPRSDSSGANGSDYSAADEVPAGFGVREDGTIVDVRSEQGSVKNRIYERFSTLMSRIDMTRVAAGAPYALVVTAKADELAERKGAGVSGAETPVPITELAAGGLNGAVFFHLMSEEAKTVQVTTEKRYANAKQLAILASRDQGCTFPGCETPPGWCDAHHIVPWAEQGRTSLSNLTLTCGRHHHLIDKSDWHTVMLKDGRPAWVPPASIDPARKPILHARFIAREIIETLFD</sequence>
<evidence type="ECO:0000313" key="4">
    <source>
        <dbReference type="EMBL" id="RBP68578.1"/>
    </source>
</evidence>
<dbReference type="Gene3D" id="1.10.30.50">
    <property type="match status" value="1"/>
</dbReference>
<dbReference type="InterPro" id="IPR003870">
    <property type="entry name" value="DUF222"/>
</dbReference>
<dbReference type="CDD" id="cd00085">
    <property type="entry name" value="HNHc"/>
    <property type="match status" value="1"/>
</dbReference>
<evidence type="ECO:0000259" key="3">
    <source>
        <dbReference type="SMART" id="SM00507"/>
    </source>
</evidence>